<evidence type="ECO:0000256" key="5">
    <source>
        <dbReference type="ARBA" id="ARBA00022842"/>
    </source>
</evidence>
<keyword evidence="12" id="KW-1185">Reference proteome</keyword>
<evidence type="ECO:0000256" key="3">
    <source>
        <dbReference type="ARBA" id="ARBA00022448"/>
    </source>
</evidence>
<comment type="caution">
    <text evidence="11">The sequence shown here is derived from an EMBL/GenBank/DDBJ whole genome shotgun (WGS) entry which is preliminary data.</text>
</comment>
<dbReference type="GO" id="GO:0012505">
    <property type="term" value="C:endomembrane system"/>
    <property type="evidence" value="ECO:0007669"/>
    <property type="project" value="UniProtKB-SubCell"/>
</dbReference>
<dbReference type="PANTHER" id="PTHR31998">
    <property type="entry name" value="K(+)-INSENSITIVE PYROPHOSPHATE-ENERGIZED PROTON PUMP"/>
    <property type="match status" value="1"/>
</dbReference>
<evidence type="ECO:0000256" key="6">
    <source>
        <dbReference type="ARBA" id="ARBA00022967"/>
    </source>
</evidence>
<evidence type="ECO:0000256" key="1">
    <source>
        <dbReference type="ARBA" id="ARBA00004127"/>
    </source>
</evidence>
<reference evidence="11" key="1">
    <citation type="journal article" date="2017" name="Nature">
        <title>The sunflower genome provides insights into oil metabolism, flowering and Asterid evolution.</title>
        <authorList>
            <person name="Badouin H."/>
            <person name="Gouzy J."/>
            <person name="Grassa C.J."/>
            <person name="Murat F."/>
            <person name="Staton S.E."/>
            <person name="Cottret L."/>
            <person name="Lelandais-Briere C."/>
            <person name="Owens G.L."/>
            <person name="Carrere S."/>
            <person name="Mayjonade B."/>
            <person name="Legrand L."/>
            <person name="Gill N."/>
            <person name="Kane N.C."/>
            <person name="Bowers J.E."/>
            <person name="Hubner S."/>
            <person name="Bellec A."/>
            <person name="Berard A."/>
            <person name="Berges H."/>
            <person name="Blanchet N."/>
            <person name="Boniface M.C."/>
            <person name="Brunel D."/>
            <person name="Catrice O."/>
            <person name="Chaidir N."/>
            <person name="Claudel C."/>
            <person name="Donnadieu C."/>
            <person name="Faraut T."/>
            <person name="Fievet G."/>
            <person name="Helmstetter N."/>
            <person name="King M."/>
            <person name="Knapp S.J."/>
            <person name="Lai Z."/>
            <person name="Le Paslier M.C."/>
            <person name="Lippi Y."/>
            <person name="Lorenzon L."/>
            <person name="Mandel J.R."/>
            <person name="Marage G."/>
            <person name="Marchand G."/>
            <person name="Marquand E."/>
            <person name="Bret-Mestries E."/>
            <person name="Morien E."/>
            <person name="Nambeesan S."/>
            <person name="Nguyen T."/>
            <person name="Pegot-Espagnet P."/>
            <person name="Pouilly N."/>
            <person name="Raftis F."/>
            <person name="Sallet E."/>
            <person name="Schiex T."/>
            <person name="Thomas J."/>
            <person name="Vandecasteele C."/>
            <person name="Vares D."/>
            <person name="Vear F."/>
            <person name="Vautrin S."/>
            <person name="Crespi M."/>
            <person name="Mangin B."/>
            <person name="Burke J.M."/>
            <person name="Salse J."/>
            <person name="Munos S."/>
            <person name="Vincourt P."/>
            <person name="Rieseberg L.H."/>
            <person name="Langlade N.B."/>
        </authorList>
    </citation>
    <scope>NUCLEOTIDE SEQUENCE</scope>
    <source>
        <tissue evidence="11">Leaves</tissue>
    </source>
</reference>
<evidence type="ECO:0000256" key="2">
    <source>
        <dbReference type="ARBA" id="ARBA00013242"/>
    </source>
</evidence>
<dbReference type="AlphaFoldDB" id="A0A9K3H785"/>
<dbReference type="EMBL" id="MNCJ02000329">
    <property type="protein sequence ID" value="KAF5769660.1"/>
    <property type="molecule type" value="Genomic_DNA"/>
</dbReference>
<protein>
    <recommendedName>
        <fullName evidence="2">H(+)-exporting diphosphatase</fullName>
        <ecNumber evidence="2">7.1.3.1</ecNumber>
    </recommendedName>
</protein>
<evidence type="ECO:0000256" key="7">
    <source>
        <dbReference type="ARBA" id="ARBA00022989"/>
    </source>
</evidence>
<dbReference type="Gramene" id="mRNA:HanXRQr2_Chr14g0650851">
    <property type="protein sequence ID" value="mRNA:HanXRQr2_Chr14g0650851"/>
    <property type="gene ID" value="HanXRQr2_Chr14g0650851"/>
</dbReference>
<keyword evidence="3" id="KW-0813">Transport</keyword>
<accession>A0A9K3H785</accession>
<evidence type="ECO:0000256" key="4">
    <source>
        <dbReference type="ARBA" id="ARBA00022692"/>
    </source>
</evidence>
<comment type="subcellular location">
    <subcellularLocation>
        <location evidence="1">Endomembrane system</location>
        <topology evidence="1">Multi-pass membrane protein</topology>
    </subcellularLocation>
</comment>
<dbReference type="Proteomes" id="UP000215914">
    <property type="component" value="Unassembled WGS sequence"/>
</dbReference>
<dbReference type="Pfam" id="PF03030">
    <property type="entry name" value="H_PPase"/>
    <property type="match status" value="1"/>
</dbReference>
<feature type="transmembrane region" description="Helical" evidence="10">
    <location>
        <begin position="58"/>
        <end position="77"/>
    </location>
</feature>
<name>A0A9K3H785_HELAN</name>
<dbReference type="GO" id="GO:0009678">
    <property type="term" value="F:diphosphate hydrolysis-driven proton transmembrane transporter activity"/>
    <property type="evidence" value="ECO:0007669"/>
    <property type="project" value="UniProtKB-EC"/>
</dbReference>
<dbReference type="GO" id="GO:0004427">
    <property type="term" value="F:inorganic diphosphate phosphatase activity"/>
    <property type="evidence" value="ECO:0007669"/>
    <property type="project" value="InterPro"/>
</dbReference>
<keyword evidence="6" id="KW-1278">Translocase</keyword>
<evidence type="ECO:0000256" key="9">
    <source>
        <dbReference type="ARBA" id="ARBA00023136"/>
    </source>
</evidence>
<keyword evidence="8" id="KW-0406">Ion transport</keyword>
<keyword evidence="5" id="KW-0460">Magnesium</keyword>
<organism evidence="11 12">
    <name type="scientific">Helianthus annuus</name>
    <name type="common">Common sunflower</name>
    <dbReference type="NCBI Taxonomy" id="4232"/>
    <lineage>
        <taxon>Eukaryota</taxon>
        <taxon>Viridiplantae</taxon>
        <taxon>Streptophyta</taxon>
        <taxon>Embryophyta</taxon>
        <taxon>Tracheophyta</taxon>
        <taxon>Spermatophyta</taxon>
        <taxon>Magnoliopsida</taxon>
        <taxon>eudicotyledons</taxon>
        <taxon>Gunneridae</taxon>
        <taxon>Pentapetalae</taxon>
        <taxon>asterids</taxon>
        <taxon>campanulids</taxon>
        <taxon>Asterales</taxon>
        <taxon>Asteraceae</taxon>
        <taxon>Asteroideae</taxon>
        <taxon>Heliantheae alliance</taxon>
        <taxon>Heliantheae</taxon>
        <taxon>Helianthus</taxon>
    </lineage>
</organism>
<gene>
    <name evidence="11" type="ORF">HanXRQr2_Chr14g0650851</name>
</gene>
<dbReference type="GO" id="GO:0016020">
    <property type="term" value="C:membrane"/>
    <property type="evidence" value="ECO:0007669"/>
    <property type="project" value="InterPro"/>
</dbReference>
<dbReference type="InterPro" id="IPR004131">
    <property type="entry name" value="PPase-energised_H-pump"/>
</dbReference>
<keyword evidence="11" id="KW-0378">Hydrolase</keyword>
<keyword evidence="9 10" id="KW-0472">Membrane</keyword>
<evidence type="ECO:0000313" key="12">
    <source>
        <dbReference type="Proteomes" id="UP000215914"/>
    </source>
</evidence>
<proteinExistence type="predicted"/>
<evidence type="ECO:0000256" key="10">
    <source>
        <dbReference type="SAM" id="Phobius"/>
    </source>
</evidence>
<reference evidence="11" key="2">
    <citation type="submission" date="2020-06" db="EMBL/GenBank/DDBJ databases">
        <title>Helianthus annuus Genome sequencing and assembly Release 2.</title>
        <authorList>
            <person name="Gouzy J."/>
            <person name="Langlade N."/>
            <person name="Munos S."/>
        </authorList>
    </citation>
    <scope>NUCLEOTIDE SEQUENCE</scope>
    <source>
        <tissue evidence="11">Leaves</tissue>
    </source>
</reference>
<sequence>MPMMLPATVPPLERDLLLSAALVSLALFGASVSCADIKTVDVSTPKMFMGLKVGAMLLYWFSAMTMKSVGSYCVYLLC</sequence>
<dbReference type="EC" id="7.1.3.1" evidence="2"/>
<keyword evidence="4 10" id="KW-0812">Transmembrane</keyword>
<keyword evidence="7 10" id="KW-1133">Transmembrane helix</keyword>
<evidence type="ECO:0000313" key="11">
    <source>
        <dbReference type="EMBL" id="KAF5769660.1"/>
    </source>
</evidence>
<evidence type="ECO:0000256" key="8">
    <source>
        <dbReference type="ARBA" id="ARBA00023065"/>
    </source>
</evidence>